<sequence length="85" mass="9078">MVMNGLSLLVDLDLSDSSVVPGIGAVHIVCQSPSKDGMIEAGIELGFILITPSTNLYSSEFLFPDGVGIRFYFIKCFGSSFSLIV</sequence>
<reference evidence="1" key="1">
    <citation type="submission" date="2019-08" db="EMBL/GenBank/DDBJ databases">
        <authorList>
            <person name="Kucharzyk K."/>
            <person name="Murdoch R.W."/>
            <person name="Higgins S."/>
            <person name="Loffler F."/>
        </authorList>
    </citation>
    <scope>NUCLEOTIDE SEQUENCE</scope>
</reference>
<gene>
    <name evidence="1" type="ORF">SDC9_211913</name>
</gene>
<organism evidence="1">
    <name type="scientific">bioreactor metagenome</name>
    <dbReference type="NCBI Taxonomy" id="1076179"/>
    <lineage>
        <taxon>unclassified sequences</taxon>
        <taxon>metagenomes</taxon>
        <taxon>ecological metagenomes</taxon>
    </lineage>
</organism>
<accession>A0A645JLJ9</accession>
<comment type="caution">
    <text evidence="1">The sequence shown here is derived from an EMBL/GenBank/DDBJ whole genome shotgun (WGS) entry which is preliminary data.</text>
</comment>
<dbReference type="EMBL" id="VSSQ01144605">
    <property type="protein sequence ID" value="MPN64142.1"/>
    <property type="molecule type" value="Genomic_DNA"/>
</dbReference>
<dbReference type="AlphaFoldDB" id="A0A645JLJ9"/>
<name>A0A645JLJ9_9ZZZZ</name>
<evidence type="ECO:0000313" key="1">
    <source>
        <dbReference type="EMBL" id="MPN64142.1"/>
    </source>
</evidence>
<protein>
    <submittedName>
        <fullName evidence="1">Uncharacterized protein</fullName>
    </submittedName>
</protein>
<proteinExistence type="predicted"/>